<dbReference type="EMBL" id="MNPL01013569">
    <property type="protein sequence ID" value="OQR71782.1"/>
    <property type="molecule type" value="Genomic_DNA"/>
</dbReference>
<organism evidence="14 15">
    <name type="scientific">Tropilaelaps mercedesae</name>
    <dbReference type="NCBI Taxonomy" id="418985"/>
    <lineage>
        <taxon>Eukaryota</taxon>
        <taxon>Metazoa</taxon>
        <taxon>Ecdysozoa</taxon>
        <taxon>Arthropoda</taxon>
        <taxon>Chelicerata</taxon>
        <taxon>Arachnida</taxon>
        <taxon>Acari</taxon>
        <taxon>Parasitiformes</taxon>
        <taxon>Mesostigmata</taxon>
        <taxon>Gamasina</taxon>
        <taxon>Dermanyssoidea</taxon>
        <taxon>Laelapidae</taxon>
        <taxon>Tropilaelaps</taxon>
    </lineage>
</organism>
<dbReference type="InterPro" id="IPR048560">
    <property type="entry name" value="KDM6A_B-like_GATAL"/>
</dbReference>
<feature type="region of interest" description="Disordered" evidence="12">
    <location>
        <begin position="500"/>
        <end position="541"/>
    </location>
</feature>
<dbReference type="PANTHER" id="PTHR14017:SF1">
    <property type="entry name" value="LD02225P"/>
    <property type="match status" value="1"/>
</dbReference>
<dbReference type="GO" id="GO:0046872">
    <property type="term" value="F:metal ion binding"/>
    <property type="evidence" value="ECO:0007669"/>
    <property type="project" value="UniProtKB-KW"/>
</dbReference>
<dbReference type="Gene3D" id="1.20.58.1370">
    <property type="match status" value="1"/>
</dbReference>
<evidence type="ECO:0000256" key="5">
    <source>
        <dbReference type="ARBA" id="ARBA00022833"/>
    </source>
</evidence>
<dbReference type="InterPro" id="IPR051630">
    <property type="entry name" value="Corepressor-Demethylase"/>
</dbReference>
<dbReference type="SUPFAM" id="SSF51197">
    <property type="entry name" value="Clavaminate synthase-like"/>
    <property type="match status" value="1"/>
</dbReference>
<dbReference type="InterPro" id="IPR046941">
    <property type="entry name" value="KDM6_GATAL_sf"/>
</dbReference>
<name>A0A1V9XEL6_9ACAR</name>
<comment type="subcellular location">
    <subcellularLocation>
        <location evidence="2">Nucleus</location>
    </subcellularLocation>
</comment>
<keyword evidence="6" id="KW-0156">Chromatin regulator</keyword>
<dbReference type="PANTHER" id="PTHR14017">
    <property type="entry name" value="LYSINE-SPECIFIC DEMETHYLASE"/>
    <property type="match status" value="1"/>
</dbReference>
<keyword evidence="7" id="KW-0223">Dioxygenase</keyword>
<feature type="domain" description="JmjC" evidence="13">
    <location>
        <begin position="546"/>
        <end position="709"/>
    </location>
</feature>
<proteinExistence type="inferred from homology"/>
<comment type="cofactor">
    <cofactor evidence="1">
        <name>Fe(2+)</name>
        <dbReference type="ChEBI" id="CHEBI:29033"/>
    </cofactor>
</comment>
<feature type="compositionally biased region" description="Acidic residues" evidence="12">
    <location>
        <begin position="246"/>
        <end position="259"/>
    </location>
</feature>
<dbReference type="Gene3D" id="2.60.120.650">
    <property type="entry name" value="Cupin"/>
    <property type="match status" value="1"/>
</dbReference>
<evidence type="ECO:0000313" key="14">
    <source>
        <dbReference type="EMBL" id="OQR71782.1"/>
    </source>
</evidence>
<gene>
    <name evidence="14" type="ORF">BIW11_01435</name>
</gene>
<keyword evidence="4" id="KW-0479">Metal-binding</keyword>
<dbReference type="STRING" id="418985.A0A1V9XEL6"/>
<dbReference type="GO" id="GO:0044666">
    <property type="term" value="C:MLL3/4 complex"/>
    <property type="evidence" value="ECO:0007669"/>
    <property type="project" value="TreeGrafter"/>
</dbReference>
<keyword evidence="5" id="KW-0862">Zinc</keyword>
<keyword evidence="3" id="KW-0597">Phosphoprotein</keyword>
<dbReference type="InterPro" id="IPR048562">
    <property type="entry name" value="KDM6A_B-like_C-hel"/>
</dbReference>
<feature type="compositionally biased region" description="Polar residues" evidence="12">
    <location>
        <begin position="506"/>
        <end position="528"/>
    </location>
</feature>
<evidence type="ECO:0000256" key="10">
    <source>
        <dbReference type="ARBA" id="ARBA00023242"/>
    </source>
</evidence>
<dbReference type="SMART" id="SM00558">
    <property type="entry name" value="JmjC"/>
    <property type="match status" value="1"/>
</dbReference>
<dbReference type="Proteomes" id="UP000192247">
    <property type="component" value="Unassembled WGS sequence"/>
</dbReference>
<dbReference type="Pfam" id="PF21322">
    <property type="entry name" value="KDM6_C-hel"/>
    <property type="match status" value="1"/>
</dbReference>
<reference evidence="14 15" key="1">
    <citation type="journal article" date="2017" name="Gigascience">
        <title>Draft genome of the honey bee ectoparasitic mite, Tropilaelaps mercedesae, is shaped by the parasitic life history.</title>
        <authorList>
            <person name="Dong X."/>
            <person name="Armstrong S.D."/>
            <person name="Xia D."/>
            <person name="Makepeace B.L."/>
            <person name="Darby A.C."/>
            <person name="Kadowaki T."/>
        </authorList>
    </citation>
    <scope>NUCLEOTIDE SEQUENCE [LARGE SCALE GENOMIC DNA]</scope>
    <source>
        <strain evidence="14">Wuxi-XJTLU</strain>
    </source>
</reference>
<feature type="region of interest" description="Disordered" evidence="12">
    <location>
        <begin position="120"/>
        <end position="158"/>
    </location>
</feature>
<dbReference type="InterPro" id="IPR003347">
    <property type="entry name" value="JmjC_dom"/>
</dbReference>
<sequence>MAPGGKPARQLPCIEEAWNIPVSQEMASRQQQQQQPSLLHRGTHALSAVLHRGHHVQSPQGYNGINGPLSNGMEKPLFYLTAQEMQMLQQLQANVGNLIPHQKQILRQLQSRHRLVVQQKSQLQQQQQQQHAQQSNPEYSVGLKGETSMSNGPQAFAVPKAPTGSMMFNANNQNCTVTANGVKLEVNETMLDTDASIDDKNSVVDTKGAKEEVKDSKDCLDGSATLSSGKRSTESKASRLRRGNSFDDDADEEEDDDTNDESHTQLPVASLKRAELAKLLRIGPSAVTCRAFEDPFANPPSPEENAEPMETDATAVKSVATENASADADAAFEPPCRVPERLVGDTTSNQIEHSCKGTLTKYGVPAMSIVHGYGGPPPRPPSQPVQLARDKLQPQAPSVFLDNKKQAFTPQLQQFCNANPITVVRNLGSVLKLDLGLFSTKCLVDANPDQPVELRTQLQQSLDENWDGQRRAQLWRCESGKGRCTLSRYAQYQAASFQEQLREEQQGNNGNSSQPHLSDSDSNSSLGVFNTGGGGSGHVDLNDEKRWRVQLQELQKLPPFTKVVSGCNMLSHIGRQMVGVNTVKLHLKVPGARTTGHQEHNNFCSVNVNIGPGDCEWFATPHDYWGEMYRLCERAHVRFDGDSWWPLPEDLIAHHIPVYRFTQRPGDLVYVNYGTVHWVYSVGWCNNISWNVGPLCADQYLLAIERYEWNRLHGIRSLVPMQQLSWNLARNLQLADERLFRLLRDVLARSLRHCALLREWLRGLPKDVRWHGKARSEPTYYCALCQAEVFNILFAKTRPGVDGHGLGSLSKRMEVHCFYCARKASPGLHEYVVLEEYSMNDLKEVYDHFQLREVVPSSSSIALS</sequence>
<comment type="caution">
    <text evidence="14">The sequence shown here is derived from an EMBL/GenBank/DDBJ whole genome shotgun (WGS) entry which is preliminary data.</text>
</comment>
<dbReference type="Gene3D" id="2.10.110.20">
    <property type="match status" value="1"/>
</dbReference>
<evidence type="ECO:0000256" key="4">
    <source>
        <dbReference type="ARBA" id="ARBA00022723"/>
    </source>
</evidence>
<keyword evidence="10" id="KW-0539">Nucleus</keyword>
<evidence type="ECO:0000256" key="11">
    <source>
        <dbReference type="ARBA" id="ARBA00034483"/>
    </source>
</evidence>
<dbReference type="Pfam" id="PF21326">
    <property type="entry name" value="KDM6_GATAL"/>
    <property type="match status" value="1"/>
</dbReference>
<evidence type="ECO:0000256" key="3">
    <source>
        <dbReference type="ARBA" id="ARBA00022553"/>
    </source>
</evidence>
<dbReference type="Pfam" id="PF02373">
    <property type="entry name" value="JmjC"/>
    <property type="match status" value="1"/>
</dbReference>
<keyword evidence="9" id="KW-0408">Iron</keyword>
<evidence type="ECO:0000256" key="8">
    <source>
        <dbReference type="ARBA" id="ARBA00023002"/>
    </source>
</evidence>
<dbReference type="AlphaFoldDB" id="A0A1V9XEL6"/>
<dbReference type="PROSITE" id="PS51184">
    <property type="entry name" value="JMJC"/>
    <property type="match status" value="1"/>
</dbReference>
<keyword evidence="15" id="KW-1185">Reference proteome</keyword>
<keyword evidence="8" id="KW-0560">Oxidoreductase</keyword>
<dbReference type="GO" id="GO:0031490">
    <property type="term" value="F:chromatin DNA binding"/>
    <property type="evidence" value="ECO:0007669"/>
    <property type="project" value="TreeGrafter"/>
</dbReference>
<accession>A0A1V9XEL6</accession>
<evidence type="ECO:0000313" key="15">
    <source>
        <dbReference type="Proteomes" id="UP000192247"/>
    </source>
</evidence>
<dbReference type="OrthoDB" id="418911at2759"/>
<evidence type="ECO:0000259" key="13">
    <source>
        <dbReference type="PROSITE" id="PS51184"/>
    </source>
</evidence>
<feature type="compositionally biased region" description="Low complexity" evidence="12">
    <location>
        <begin position="120"/>
        <end position="134"/>
    </location>
</feature>
<feature type="compositionally biased region" description="Basic and acidic residues" evidence="12">
    <location>
        <begin position="203"/>
        <end position="220"/>
    </location>
</feature>
<dbReference type="GO" id="GO:0071558">
    <property type="term" value="F:histone H3K27me2/H3K27me3 demethylase activity"/>
    <property type="evidence" value="ECO:0007669"/>
    <property type="project" value="TreeGrafter"/>
</dbReference>
<evidence type="ECO:0000256" key="9">
    <source>
        <dbReference type="ARBA" id="ARBA00023004"/>
    </source>
</evidence>
<evidence type="ECO:0000256" key="1">
    <source>
        <dbReference type="ARBA" id="ARBA00001954"/>
    </source>
</evidence>
<comment type="similarity">
    <text evidence="11">Belongs to the UTX family.</text>
</comment>
<feature type="region of interest" description="Disordered" evidence="12">
    <location>
        <begin position="203"/>
        <end position="269"/>
    </location>
</feature>
<evidence type="ECO:0000256" key="6">
    <source>
        <dbReference type="ARBA" id="ARBA00022853"/>
    </source>
</evidence>
<evidence type="ECO:0000256" key="2">
    <source>
        <dbReference type="ARBA" id="ARBA00004123"/>
    </source>
</evidence>
<dbReference type="GO" id="GO:0000978">
    <property type="term" value="F:RNA polymerase II cis-regulatory region sequence-specific DNA binding"/>
    <property type="evidence" value="ECO:0007669"/>
    <property type="project" value="TreeGrafter"/>
</dbReference>
<dbReference type="GO" id="GO:0010468">
    <property type="term" value="P:regulation of gene expression"/>
    <property type="evidence" value="ECO:0007669"/>
    <property type="project" value="TreeGrafter"/>
</dbReference>
<dbReference type="InParanoid" id="A0A1V9XEL6"/>
<evidence type="ECO:0000256" key="12">
    <source>
        <dbReference type="SAM" id="MobiDB-lite"/>
    </source>
</evidence>
<protein>
    <recommendedName>
        <fullName evidence="13">JmjC domain-containing protein</fullName>
    </recommendedName>
</protein>
<evidence type="ECO:0000256" key="7">
    <source>
        <dbReference type="ARBA" id="ARBA00022964"/>
    </source>
</evidence>